<gene>
    <name evidence="1" type="ORF">B0T18DRAFT_394882</name>
</gene>
<dbReference type="EMBL" id="JAUKUD010000007">
    <property type="protein sequence ID" value="KAK0738632.1"/>
    <property type="molecule type" value="Genomic_DNA"/>
</dbReference>
<comment type="caution">
    <text evidence="1">The sequence shown here is derived from an EMBL/GenBank/DDBJ whole genome shotgun (WGS) entry which is preliminary data.</text>
</comment>
<proteinExistence type="predicted"/>
<accession>A0AA40BQR2</accession>
<sequence length="676" mass="75331">MTEPTLWRVKVAARHLCLSRHEPLRRRRFFSATPILTADMWRSQSGQPATDRDMTLMVPDVALPMSTLSKFIAFLSSHRLSNGTLSTLPALPRDDLDKFMKPYNDWAPPPFNTNNRMPRDSAVIRLTMCISDMDRTHGVDGLRSILLGRPYEPPQMDMMTPDLHQTKQHQWLGLPPLSSRRWAQKKLDAPENLDRALEHIVGGTLIYFNLPNTTRNMRRAYSGALEVLTKFDTALAAHHASISAPPPTARLADLWSDFFLTHLVSIGNRAHAWACSHLSTLADSLIARLEAAPTAPSADRASPQQDALLTQYENLANVIAYIDYTTLIPLTGFTTSLARFRPPPIVHWPAYTGSAPLVPGTFPADLETRAAVYHKRLAFLVRQTLTASNAANPPVRGEGAWAPAAVVAPLRLQREAYAQGRRELRGEAASCDEPMWVLALKEMLQRHSSWGFVGYRLWYAGISDTEWMVFVDRFERDVMLSLSAAGVEEEVRARAKVRWVDGRECGIAEGDVDAARRHYETVVREEGQGGGMALAPGAFLVAGRDEVEAYLSRREGEGEGWTELLDAADVAPFVTLVDAKKPRAGAGEGTGQQFDGQVRVAGSVLLDTVWPSLPHLKVEDLWKMASLHPMWVYVGGVTQREVEGFARFREVVMGMMVKEADEWERSGRLKKPEGEE</sequence>
<dbReference type="AlphaFoldDB" id="A0AA40BQR2"/>
<dbReference type="Proteomes" id="UP001172155">
    <property type="component" value="Unassembled WGS sequence"/>
</dbReference>
<evidence type="ECO:0000313" key="1">
    <source>
        <dbReference type="EMBL" id="KAK0738632.1"/>
    </source>
</evidence>
<organism evidence="1 2">
    <name type="scientific">Schizothecium vesticola</name>
    <dbReference type="NCBI Taxonomy" id="314040"/>
    <lineage>
        <taxon>Eukaryota</taxon>
        <taxon>Fungi</taxon>
        <taxon>Dikarya</taxon>
        <taxon>Ascomycota</taxon>
        <taxon>Pezizomycotina</taxon>
        <taxon>Sordariomycetes</taxon>
        <taxon>Sordariomycetidae</taxon>
        <taxon>Sordariales</taxon>
        <taxon>Schizotheciaceae</taxon>
        <taxon>Schizothecium</taxon>
    </lineage>
</organism>
<name>A0AA40BQR2_9PEZI</name>
<protein>
    <submittedName>
        <fullName evidence="1">Uncharacterized protein</fullName>
    </submittedName>
</protein>
<reference evidence="1" key="1">
    <citation type="submission" date="2023-06" db="EMBL/GenBank/DDBJ databases">
        <title>Genome-scale phylogeny and comparative genomics of the fungal order Sordariales.</title>
        <authorList>
            <consortium name="Lawrence Berkeley National Laboratory"/>
            <person name="Hensen N."/>
            <person name="Bonometti L."/>
            <person name="Westerberg I."/>
            <person name="Brannstrom I.O."/>
            <person name="Guillou S."/>
            <person name="Cros-Aarteil S."/>
            <person name="Calhoun S."/>
            <person name="Haridas S."/>
            <person name="Kuo A."/>
            <person name="Mondo S."/>
            <person name="Pangilinan J."/>
            <person name="Riley R."/>
            <person name="LaButti K."/>
            <person name="Andreopoulos B."/>
            <person name="Lipzen A."/>
            <person name="Chen C."/>
            <person name="Yanf M."/>
            <person name="Daum C."/>
            <person name="Ng V."/>
            <person name="Clum A."/>
            <person name="Steindorff A."/>
            <person name="Ohm R."/>
            <person name="Martin F."/>
            <person name="Silar P."/>
            <person name="Natvig D."/>
            <person name="Lalanne C."/>
            <person name="Gautier V."/>
            <person name="Ament-velasquez S.L."/>
            <person name="Kruys A."/>
            <person name="Hutchinson M.I."/>
            <person name="Powell A.J."/>
            <person name="Barry K."/>
            <person name="Miller A.N."/>
            <person name="Grigoriev I.V."/>
            <person name="Debuchy R."/>
            <person name="Gladieux P."/>
            <person name="Thoren M.H."/>
            <person name="Johannesson H."/>
        </authorList>
    </citation>
    <scope>NUCLEOTIDE SEQUENCE</scope>
    <source>
        <strain evidence="1">SMH3187-1</strain>
    </source>
</reference>
<keyword evidence="2" id="KW-1185">Reference proteome</keyword>
<evidence type="ECO:0000313" key="2">
    <source>
        <dbReference type="Proteomes" id="UP001172155"/>
    </source>
</evidence>